<keyword evidence="3" id="KW-1185">Reference proteome</keyword>
<name>A0AAW1VKC7_RUBAR</name>
<protein>
    <submittedName>
        <fullName evidence="2">Uncharacterized protein</fullName>
    </submittedName>
</protein>
<dbReference type="SUPFAM" id="SSF103473">
    <property type="entry name" value="MFS general substrate transporter"/>
    <property type="match status" value="1"/>
</dbReference>
<reference evidence="2 3" key="1">
    <citation type="journal article" date="2023" name="G3 (Bethesda)">
        <title>A chromosome-length genome assembly and annotation of blackberry (Rubus argutus, cv. 'Hillquist').</title>
        <authorList>
            <person name="Bruna T."/>
            <person name="Aryal R."/>
            <person name="Dudchenko O."/>
            <person name="Sargent D.J."/>
            <person name="Mead D."/>
            <person name="Buti M."/>
            <person name="Cavallini A."/>
            <person name="Hytonen T."/>
            <person name="Andres J."/>
            <person name="Pham M."/>
            <person name="Weisz D."/>
            <person name="Mascagni F."/>
            <person name="Usai G."/>
            <person name="Natali L."/>
            <person name="Bassil N."/>
            <person name="Fernandez G.E."/>
            <person name="Lomsadze A."/>
            <person name="Armour M."/>
            <person name="Olukolu B."/>
            <person name="Poorten T."/>
            <person name="Britton C."/>
            <person name="Davik J."/>
            <person name="Ashrafi H."/>
            <person name="Aiden E.L."/>
            <person name="Borodovsky M."/>
            <person name="Worthington M."/>
        </authorList>
    </citation>
    <scope>NUCLEOTIDE SEQUENCE [LARGE SCALE GENOMIC DNA]</scope>
    <source>
        <strain evidence="2">PI 553951</strain>
    </source>
</reference>
<keyword evidence="1" id="KW-0812">Transmembrane</keyword>
<keyword evidence="1" id="KW-0472">Membrane</keyword>
<feature type="transmembrane region" description="Helical" evidence="1">
    <location>
        <begin position="54"/>
        <end position="76"/>
    </location>
</feature>
<evidence type="ECO:0000313" key="3">
    <source>
        <dbReference type="Proteomes" id="UP001457282"/>
    </source>
</evidence>
<dbReference type="Gene3D" id="1.20.1250.20">
    <property type="entry name" value="MFS general substrate transporter like domains"/>
    <property type="match status" value="1"/>
</dbReference>
<dbReference type="EMBL" id="JBEDUW010000285">
    <property type="protein sequence ID" value="KAK9901797.1"/>
    <property type="molecule type" value="Genomic_DNA"/>
</dbReference>
<comment type="caution">
    <text evidence="2">The sequence shown here is derived from an EMBL/GenBank/DDBJ whole genome shotgun (WGS) entry which is preliminary data.</text>
</comment>
<accession>A0AAW1VKC7</accession>
<dbReference type="Proteomes" id="UP001457282">
    <property type="component" value="Unassembled WGS sequence"/>
</dbReference>
<evidence type="ECO:0000313" key="2">
    <source>
        <dbReference type="EMBL" id="KAK9901797.1"/>
    </source>
</evidence>
<proteinExistence type="predicted"/>
<dbReference type="PANTHER" id="PTHR11654">
    <property type="entry name" value="OLIGOPEPTIDE TRANSPORTER-RELATED"/>
    <property type="match status" value="1"/>
</dbReference>
<keyword evidence="1" id="KW-1133">Transmembrane helix</keyword>
<organism evidence="2 3">
    <name type="scientific">Rubus argutus</name>
    <name type="common">Southern blackberry</name>
    <dbReference type="NCBI Taxonomy" id="59490"/>
    <lineage>
        <taxon>Eukaryota</taxon>
        <taxon>Viridiplantae</taxon>
        <taxon>Streptophyta</taxon>
        <taxon>Embryophyta</taxon>
        <taxon>Tracheophyta</taxon>
        <taxon>Spermatophyta</taxon>
        <taxon>Magnoliopsida</taxon>
        <taxon>eudicotyledons</taxon>
        <taxon>Gunneridae</taxon>
        <taxon>Pentapetalae</taxon>
        <taxon>rosids</taxon>
        <taxon>fabids</taxon>
        <taxon>Rosales</taxon>
        <taxon>Rosaceae</taxon>
        <taxon>Rosoideae</taxon>
        <taxon>Rosoideae incertae sedis</taxon>
        <taxon>Rubus</taxon>
    </lineage>
</organism>
<sequence>MENSERETMVEQKKNEECSIAEEPIIYRGWKAMPFVIGNETFEKLGAIGTLSNLLVYLTTVFNMSSITAATIINVFNGTTNFSTLIGAFVSDTYWGRFKTIACASIASLMGLVLIDFTAVFKNPPSSPLRSTRPQRV</sequence>
<dbReference type="AlphaFoldDB" id="A0AAW1VKC7"/>
<gene>
    <name evidence="2" type="ORF">M0R45_001959</name>
</gene>
<feature type="transmembrane region" description="Helical" evidence="1">
    <location>
        <begin position="96"/>
        <end position="121"/>
    </location>
</feature>
<dbReference type="InterPro" id="IPR036259">
    <property type="entry name" value="MFS_trans_sf"/>
</dbReference>
<evidence type="ECO:0000256" key="1">
    <source>
        <dbReference type="SAM" id="Phobius"/>
    </source>
</evidence>